<evidence type="ECO:0000313" key="3">
    <source>
        <dbReference type="Proteomes" id="UP000324800"/>
    </source>
</evidence>
<evidence type="ECO:0000256" key="1">
    <source>
        <dbReference type="SAM" id="MobiDB-lite"/>
    </source>
</evidence>
<protein>
    <submittedName>
        <fullName evidence="2">Uncharacterized protein</fullName>
    </submittedName>
</protein>
<dbReference type="EMBL" id="SNRW01023769">
    <property type="protein sequence ID" value="KAA6362755.1"/>
    <property type="molecule type" value="Genomic_DNA"/>
</dbReference>
<feature type="compositionally biased region" description="Basic and acidic residues" evidence="1">
    <location>
        <begin position="276"/>
        <end position="288"/>
    </location>
</feature>
<feature type="non-terminal residue" evidence="2">
    <location>
        <position position="426"/>
    </location>
</feature>
<sequence length="426" mass="47438">SSLNTQPQKIGDVRMGPNGGFMMRKGEAVHVAFDMWRQVDTDNLVGKMFKVFEASVVSVSDAQVERESRLEGVFQGPQTEDVLSQKTKERFKRKSAKQVIDGRRAYTSFTSNQYHFTAKSNPSPRLNRTYLNAHQNSTQQSISSKSGEQIEAVCWKRNSFDPADELNKAVCWEHVSFDPAKDVERARCGDQGSTDLAAECGDQGSTDLAVNDNDERAGCGDQGSTDLAINDNVRAGCGDQGSTDLAISQDGLAECGDQGSTDSADQLESNQYQQKKQPDKGKQDETETKQTLVQPTILHPANIPIGGRLTHFVDAWKLIGADALVTRGIKAFWIITQAPLNPRKKHDQFRQDKVERQLISSRQIDRERIQRRYHRGGTPQSAKMDQPMLCNPEERARKVEEDHGLFSTIQIPLCNTLYNGGCLESQ</sequence>
<accession>A0A5J4TZB7</accession>
<gene>
    <name evidence="2" type="ORF">EZS28_041718</name>
</gene>
<comment type="caution">
    <text evidence="2">The sequence shown here is derived from an EMBL/GenBank/DDBJ whole genome shotgun (WGS) entry which is preliminary data.</text>
</comment>
<feature type="non-terminal residue" evidence="2">
    <location>
        <position position="1"/>
    </location>
</feature>
<reference evidence="2 3" key="1">
    <citation type="submission" date="2019-03" db="EMBL/GenBank/DDBJ databases">
        <title>Single cell metagenomics reveals metabolic interactions within the superorganism composed of flagellate Streblomastix strix and complex community of Bacteroidetes bacteria on its surface.</title>
        <authorList>
            <person name="Treitli S.C."/>
            <person name="Kolisko M."/>
            <person name="Husnik F."/>
            <person name="Keeling P."/>
            <person name="Hampl V."/>
        </authorList>
    </citation>
    <scope>NUCLEOTIDE SEQUENCE [LARGE SCALE GENOMIC DNA]</scope>
    <source>
        <strain evidence="2">ST1C</strain>
    </source>
</reference>
<dbReference type="Proteomes" id="UP000324800">
    <property type="component" value="Unassembled WGS sequence"/>
</dbReference>
<dbReference type="AlphaFoldDB" id="A0A5J4TZB7"/>
<feature type="region of interest" description="Disordered" evidence="1">
    <location>
        <begin position="252"/>
        <end position="293"/>
    </location>
</feature>
<organism evidence="2 3">
    <name type="scientific">Streblomastix strix</name>
    <dbReference type="NCBI Taxonomy" id="222440"/>
    <lineage>
        <taxon>Eukaryota</taxon>
        <taxon>Metamonada</taxon>
        <taxon>Preaxostyla</taxon>
        <taxon>Oxymonadida</taxon>
        <taxon>Streblomastigidae</taxon>
        <taxon>Streblomastix</taxon>
    </lineage>
</organism>
<proteinExistence type="predicted"/>
<evidence type="ECO:0000313" key="2">
    <source>
        <dbReference type="EMBL" id="KAA6362755.1"/>
    </source>
</evidence>
<name>A0A5J4TZB7_9EUKA</name>
<feature type="compositionally biased region" description="Polar residues" evidence="1">
    <location>
        <begin position="258"/>
        <end position="270"/>
    </location>
</feature>